<keyword evidence="6 10" id="KW-1133">Transmembrane helix</keyword>
<dbReference type="OrthoDB" id="25626at10239"/>
<dbReference type="EMBL" id="AF037218">
    <property type="protein sequence ID" value="AAC40760.1"/>
    <property type="molecule type" value="Genomic_DNA"/>
</dbReference>
<evidence type="ECO:0000313" key="13">
    <source>
        <dbReference type="Proteomes" id="UP000098510"/>
    </source>
</evidence>
<dbReference type="DNASU" id="3289504"/>
<keyword evidence="2" id="KW-1040">Host Golgi apparatus</keyword>
<keyword evidence="3" id="KW-0946">Virion</keyword>
<accession>Q77Y68</accession>
<evidence type="ECO:0000256" key="10">
    <source>
        <dbReference type="SAM" id="Phobius"/>
    </source>
</evidence>
<dbReference type="RefSeq" id="YP_073786.1">
    <property type="nucleotide sequence ID" value="NC_001716.2"/>
</dbReference>
<sequence length="86" mass="10196">MTLYKIVSKPIILLAFFFTRVVFTNEVDGEELFYKPTCHSDTYEIILKKFSSIWILVNTFILLCSFSLFLKYWCFKTLAKETVKGY</sequence>
<name>Q77Y68_HHV7R</name>
<dbReference type="KEGG" id="vg:3289504"/>
<dbReference type="GO" id="GO:0019031">
    <property type="term" value="C:viral envelope"/>
    <property type="evidence" value="ECO:0007669"/>
    <property type="project" value="UniProtKB-KW"/>
</dbReference>
<keyword evidence="4" id="KW-1043">Host membrane</keyword>
<organism evidence="12 13">
    <name type="scientific">Human herpesvirus 7 (strain RK)</name>
    <name type="common">HHV-7</name>
    <name type="synonym">Human T lymphotropic virus</name>
    <dbReference type="NCBI Taxonomy" id="262398"/>
    <lineage>
        <taxon>Viruses</taxon>
        <taxon>Duplodnaviria</taxon>
        <taxon>Heunggongvirae</taxon>
        <taxon>Peploviricota</taxon>
        <taxon>Herviviricetes</taxon>
        <taxon>Herpesvirales</taxon>
        <taxon>Orthoherpesviridae</taxon>
        <taxon>Betaherpesvirinae</taxon>
        <taxon>Roseolovirus</taxon>
        <taxon>Roseolovirus humanbeta7</taxon>
        <taxon>Human betaherpesvirus 7</taxon>
    </lineage>
</organism>
<evidence type="ECO:0000256" key="3">
    <source>
        <dbReference type="ARBA" id="ARBA00022844"/>
    </source>
</evidence>
<evidence type="ECO:0000256" key="1">
    <source>
        <dbReference type="ARBA" id="ARBA00022692"/>
    </source>
</evidence>
<feature type="domain" description="Herpesvirus envelope glycoprotein N" evidence="11">
    <location>
        <begin position="29"/>
        <end position="84"/>
    </location>
</feature>
<dbReference type="InterPro" id="IPR005211">
    <property type="entry name" value="Herpes_glycoprotein_N_domain"/>
</dbReference>
<proteinExistence type="inferred from homology"/>
<keyword evidence="7 10" id="KW-0472">Membrane</keyword>
<evidence type="ECO:0000256" key="2">
    <source>
        <dbReference type="ARBA" id="ARBA00022812"/>
    </source>
</evidence>
<reference evidence="12 13" key="1">
    <citation type="journal article" date="1998" name="Virology">
        <title>The DNA sequence of the RK strain of human herpesvirus 7.</title>
        <authorList>
            <person name="Megaw A.G."/>
            <person name="Rapaport D."/>
            <person name="Avidor B."/>
            <person name="Frenkel N."/>
            <person name="Davison A.J."/>
        </authorList>
    </citation>
    <scope>NUCLEOTIDE SEQUENCE [LARGE SCALE GENOMIC DNA]</scope>
    <source>
        <strain evidence="12 13">RK</strain>
    </source>
</reference>
<evidence type="ECO:0000256" key="5">
    <source>
        <dbReference type="ARBA" id="ARBA00022879"/>
    </source>
</evidence>
<keyword evidence="8" id="KW-1015">Disulfide bond</keyword>
<dbReference type="HAMAP" id="MF_04037">
    <property type="entry name" value="HSV_GN"/>
    <property type="match status" value="1"/>
</dbReference>
<evidence type="ECO:0000259" key="11">
    <source>
        <dbReference type="Pfam" id="PF03554"/>
    </source>
</evidence>
<organismHost>
    <name type="scientific">Homo sapiens</name>
    <name type="common">Human</name>
    <dbReference type="NCBI Taxonomy" id="9606"/>
</organismHost>
<keyword evidence="1 10" id="KW-0812">Transmembrane</keyword>
<evidence type="ECO:0000256" key="8">
    <source>
        <dbReference type="ARBA" id="ARBA00023157"/>
    </source>
</evidence>
<dbReference type="Pfam" id="PF03554">
    <property type="entry name" value="Herpes_UL73"/>
    <property type="match status" value="1"/>
</dbReference>
<gene>
    <name evidence="12" type="primary">U46</name>
</gene>
<dbReference type="InterPro" id="IPR034707">
    <property type="entry name" value="HSV_GN"/>
</dbReference>
<keyword evidence="5" id="KW-0261">Viral envelope protein</keyword>
<evidence type="ECO:0000313" key="12">
    <source>
        <dbReference type="EMBL" id="AAC40760.1"/>
    </source>
</evidence>
<evidence type="ECO:0000256" key="7">
    <source>
        <dbReference type="ARBA" id="ARBA00023136"/>
    </source>
</evidence>
<comment type="function">
    <text evidence="9">Envelope glycoprotein necessary for proper maturation of gM and modulation of its membrane fusion activity. Also plays a critical role in virion morphogenesis.</text>
</comment>
<keyword evidence="13" id="KW-1185">Reference proteome</keyword>
<feature type="transmembrane region" description="Helical" evidence="10">
    <location>
        <begin position="53"/>
        <end position="74"/>
    </location>
</feature>
<protein>
    <submittedName>
        <fullName evidence="12">U46</fullName>
    </submittedName>
</protein>
<dbReference type="Proteomes" id="UP000098510">
    <property type="component" value="Segment"/>
</dbReference>
<evidence type="ECO:0000256" key="9">
    <source>
        <dbReference type="ARBA" id="ARBA00034089"/>
    </source>
</evidence>
<evidence type="ECO:0000256" key="6">
    <source>
        <dbReference type="ARBA" id="ARBA00022989"/>
    </source>
</evidence>
<evidence type="ECO:0000256" key="4">
    <source>
        <dbReference type="ARBA" id="ARBA00022870"/>
    </source>
</evidence>
<dbReference type="GeneID" id="3289504"/>